<keyword evidence="2" id="KW-1185">Reference proteome</keyword>
<dbReference type="Proteomes" id="UP001159405">
    <property type="component" value="Unassembled WGS sequence"/>
</dbReference>
<comment type="caution">
    <text evidence="1">The sequence shown here is derived from an EMBL/GenBank/DDBJ whole genome shotgun (WGS) entry which is preliminary data.</text>
</comment>
<organism evidence="1 2">
    <name type="scientific">Porites lobata</name>
    <dbReference type="NCBI Taxonomy" id="104759"/>
    <lineage>
        <taxon>Eukaryota</taxon>
        <taxon>Metazoa</taxon>
        <taxon>Cnidaria</taxon>
        <taxon>Anthozoa</taxon>
        <taxon>Hexacorallia</taxon>
        <taxon>Scleractinia</taxon>
        <taxon>Fungiina</taxon>
        <taxon>Poritidae</taxon>
        <taxon>Porites</taxon>
    </lineage>
</organism>
<dbReference type="EMBL" id="CALNXK010000020">
    <property type="protein sequence ID" value="CAH3107570.1"/>
    <property type="molecule type" value="Genomic_DNA"/>
</dbReference>
<sequence length="207" mass="23985">MADIVVKNGYNGFSNSKKNRDNYKRRQNSFKLPPLEAHKDDLIYSEDKAHSPVLQPSLSVNTTASTEFVILLDDEIRRIHQLSVNLGITHHYEVAEYHNRFHCRRLGRLPKLEESKYWRQSHNWKKRTETGGINELDLRRNFVTSGKHFDTSSVHWNNLPRGRKKLLEPVNIPALGCSYRLPILEKQKHKTGGKTTAMKRSTLIAAM</sequence>
<accession>A0ABN8NIA9</accession>
<feature type="non-terminal residue" evidence="1">
    <location>
        <position position="207"/>
    </location>
</feature>
<gene>
    <name evidence="1" type="ORF">PLOB_00016732</name>
</gene>
<name>A0ABN8NIA9_9CNID</name>
<evidence type="ECO:0000313" key="2">
    <source>
        <dbReference type="Proteomes" id="UP001159405"/>
    </source>
</evidence>
<reference evidence="1 2" key="1">
    <citation type="submission" date="2022-05" db="EMBL/GenBank/DDBJ databases">
        <authorList>
            <consortium name="Genoscope - CEA"/>
            <person name="William W."/>
        </authorList>
    </citation>
    <scope>NUCLEOTIDE SEQUENCE [LARGE SCALE GENOMIC DNA]</scope>
</reference>
<evidence type="ECO:0000313" key="1">
    <source>
        <dbReference type="EMBL" id="CAH3107570.1"/>
    </source>
</evidence>
<proteinExistence type="predicted"/>
<protein>
    <submittedName>
        <fullName evidence="1">Uncharacterized protein</fullName>
    </submittedName>
</protein>